<dbReference type="Gramene" id="PNT68759">
    <property type="protein sequence ID" value="PNT68759"/>
    <property type="gene ID" value="BRADI_3g44891v3"/>
</dbReference>
<name>A0A2K2D3A4_BRADI</name>
<feature type="compositionally biased region" description="Basic residues" evidence="1">
    <location>
        <begin position="247"/>
        <end position="263"/>
    </location>
</feature>
<feature type="region of interest" description="Disordered" evidence="1">
    <location>
        <begin position="23"/>
        <end position="53"/>
    </location>
</feature>
<sequence length="300" mass="30637">MDPCGDRWIQVSEEIGRNTTGIKTRTHGIGACDQHGDGRLSRASRQGPASPAVEHGVDVGVVGLEAEKGQHACTHTSLSAKPPDLEEMAAGPVLRASRHGGALRGALRVLVGTGRQMAADSGRSGAGDAQRREVAAAGDGLQGGAARARRSPNQGRGAEHGRRAGLQEPSRGAGTVCGAAASNARSRGGVRACRRQRARRRSGAVCSGGARGGGAAAGRGTAGLIASGGSGAGHSRRRSSSGARAYGSHRGRRHARPQGRRARLQASAPRPPSMGGTQGGRRQAREAARGARAGRQRRRS</sequence>
<reference evidence="2 3" key="1">
    <citation type="journal article" date="2010" name="Nature">
        <title>Genome sequencing and analysis of the model grass Brachypodium distachyon.</title>
        <authorList>
            <consortium name="International Brachypodium Initiative"/>
        </authorList>
    </citation>
    <scope>NUCLEOTIDE SEQUENCE [LARGE SCALE GENOMIC DNA]</scope>
    <source>
        <strain evidence="2 3">Bd21</strain>
    </source>
</reference>
<dbReference type="Proteomes" id="UP000008810">
    <property type="component" value="Chromosome 3"/>
</dbReference>
<protein>
    <submittedName>
        <fullName evidence="2 3">Uncharacterized protein</fullName>
    </submittedName>
</protein>
<evidence type="ECO:0000313" key="4">
    <source>
        <dbReference type="Proteomes" id="UP000008810"/>
    </source>
</evidence>
<gene>
    <name evidence="2" type="ORF">BRADI_3g44891v3</name>
</gene>
<dbReference type="EMBL" id="CM000882">
    <property type="protein sequence ID" value="PNT68759.1"/>
    <property type="molecule type" value="Genomic_DNA"/>
</dbReference>
<dbReference type="AlphaFoldDB" id="A0A2K2D3A4"/>
<evidence type="ECO:0000313" key="3">
    <source>
        <dbReference type="EnsemblPlants" id="PNT68759"/>
    </source>
</evidence>
<feature type="region of interest" description="Disordered" evidence="1">
    <location>
        <begin position="118"/>
        <end position="300"/>
    </location>
</feature>
<reference evidence="2" key="2">
    <citation type="submission" date="2017-06" db="EMBL/GenBank/DDBJ databases">
        <title>WGS assembly of Brachypodium distachyon.</title>
        <authorList>
            <consortium name="The International Brachypodium Initiative"/>
            <person name="Lucas S."/>
            <person name="Harmon-Smith M."/>
            <person name="Lail K."/>
            <person name="Tice H."/>
            <person name="Grimwood J."/>
            <person name="Bruce D."/>
            <person name="Barry K."/>
            <person name="Shu S."/>
            <person name="Lindquist E."/>
            <person name="Wang M."/>
            <person name="Pitluck S."/>
            <person name="Vogel J.P."/>
            <person name="Garvin D.F."/>
            <person name="Mockler T.C."/>
            <person name="Schmutz J."/>
            <person name="Rokhsar D."/>
            <person name="Bevan M.W."/>
        </authorList>
    </citation>
    <scope>NUCLEOTIDE SEQUENCE</scope>
    <source>
        <strain evidence="2">Bd21</strain>
    </source>
</reference>
<keyword evidence="4" id="KW-1185">Reference proteome</keyword>
<dbReference type="EnsemblPlants" id="PNT68759">
    <property type="protein sequence ID" value="PNT68759"/>
    <property type="gene ID" value="BRADI_3g44891v3"/>
</dbReference>
<organism evidence="2">
    <name type="scientific">Brachypodium distachyon</name>
    <name type="common">Purple false brome</name>
    <name type="synonym">Trachynia distachya</name>
    <dbReference type="NCBI Taxonomy" id="15368"/>
    <lineage>
        <taxon>Eukaryota</taxon>
        <taxon>Viridiplantae</taxon>
        <taxon>Streptophyta</taxon>
        <taxon>Embryophyta</taxon>
        <taxon>Tracheophyta</taxon>
        <taxon>Spermatophyta</taxon>
        <taxon>Magnoliopsida</taxon>
        <taxon>Liliopsida</taxon>
        <taxon>Poales</taxon>
        <taxon>Poaceae</taxon>
        <taxon>BOP clade</taxon>
        <taxon>Pooideae</taxon>
        <taxon>Stipodae</taxon>
        <taxon>Brachypodieae</taxon>
        <taxon>Brachypodium</taxon>
    </lineage>
</organism>
<feature type="compositionally biased region" description="Low complexity" evidence="1">
    <location>
        <begin position="118"/>
        <end position="128"/>
    </location>
</feature>
<accession>A0A2K2D3A4</accession>
<proteinExistence type="predicted"/>
<feature type="compositionally biased region" description="Basic residues" evidence="1">
    <location>
        <begin position="192"/>
        <end position="202"/>
    </location>
</feature>
<dbReference type="InParanoid" id="A0A2K2D3A4"/>
<evidence type="ECO:0000256" key="1">
    <source>
        <dbReference type="SAM" id="MobiDB-lite"/>
    </source>
</evidence>
<reference evidence="3" key="3">
    <citation type="submission" date="2018-08" db="UniProtKB">
        <authorList>
            <consortium name="EnsemblPlants"/>
        </authorList>
    </citation>
    <scope>IDENTIFICATION</scope>
    <source>
        <strain evidence="3">cv. Bd21</strain>
    </source>
</reference>
<feature type="compositionally biased region" description="Gly residues" evidence="1">
    <location>
        <begin position="209"/>
        <end position="232"/>
    </location>
</feature>
<feature type="compositionally biased region" description="Low complexity" evidence="1">
    <location>
        <begin position="178"/>
        <end position="191"/>
    </location>
</feature>
<evidence type="ECO:0000313" key="2">
    <source>
        <dbReference type="EMBL" id="PNT68759.1"/>
    </source>
</evidence>
<dbReference type="ExpressionAtlas" id="A0A2K2D3A4">
    <property type="expression patterns" value="baseline"/>
</dbReference>